<accession>A0AAV5G6X3</accession>
<dbReference type="InterPro" id="IPR004023">
    <property type="entry name" value="Mago_nashi"/>
</dbReference>
<dbReference type="EMBL" id="BQKY01000003">
    <property type="protein sequence ID" value="GJN88306.1"/>
    <property type="molecule type" value="Genomic_DNA"/>
</dbReference>
<evidence type="ECO:0000256" key="3">
    <source>
        <dbReference type="ARBA" id="ARBA00023242"/>
    </source>
</evidence>
<comment type="subcellular location">
    <subcellularLocation>
        <location evidence="1">Nucleus</location>
    </subcellularLocation>
</comment>
<evidence type="ECO:0000256" key="2">
    <source>
        <dbReference type="ARBA" id="ARBA00009270"/>
    </source>
</evidence>
<dbReference type="GO" id="GO:0035145">
    <property type="term" value="C:exon-exon junction complex"/>
    <property type="evidence" value="ECO:0007669"/>
    <property type="project" value="InterPro"/>
</dbReference>
<evidence type="ECO:0000313" key="5">
    <source>
        <dbReference type="Proteomes" id="UP001342314"/>
    </source>
</evidence>
<evidence type="ECO:0008006" key="6">
    <source>
        <dbReference type="Google" id="ProtNLM"/>
    </source>
</evidence>
<sequence>MADQFYLRYYSGHVGSYGHEFIEFEITGNQLRFALNTNYRNEGLIRRQMNLSEAVLAEFKRIVDESEVVKEDDQNWPKKNVVGRQELEILHAPHHISFETAKIGSLVDVQNSDDPEGLRVFYYLVQDLKIFVYSLISLHFKIKPTN</sequence>
<dbReference type="PANTHER" id="PTHR12638">
    <property type="entry name" value="PROTEIN MAGO NASHI HOMOLOG"/>
    <property type="match status" value="1"/>
</dbReference>
<proteinExistence type="inferred from homology"/>
<dbReference type="InterPro" id="IPR036605">
    <property type="entry name" value="Mago_nashi_sf"/>
</dbReference>
<dbReference type="FunFam" id="3.30.1560.10:FF:000001">
    <property type="entry name" value="Protein mago nashi homolog"/>
    <property type="match status" value="1"/>
</dbReference>
<dbReference type="Proteomes" id="UP001342314">
    <property type="component" value="Unassembled WGS sequence"/>
</dbReference>
<evidence type="ECO:0000256" key="1">
    <source>
        <dbReference type="ARBA" id="ARBA00004123"/>
    </source>
</evidence>
<evidence type="ECO:0000313" key="4">
    <source>
        <dbReference type="EMBL" id="GJN88306.1"/>
    </source>
</evidence>
<comment type="caution">
    <text evidence="4">The sequence shown here is derived from an EMBL/GenBank/DDBJ whole genome shotgun (WGS) entry which is preliminary data.</text>
</comment>
<comment type="similarity">
    <text evidence="2">Belongs to the mago nashi family.</text>
</comment>
<dbReference type="GO" id="GO:0008380">
    <property type="term" value="P:RNA splicing"/>
    <property type="evidence" value="ECO:0007669"/>
    <property type="project" value="InterPro"/>
</dbReference>
<reference evidence="4 5" key="1">
    <citation type="submission" date="2021-12" db="EMBL/GenBank/DDBJ databases">
        <title>High titer production of polyol ester of fatty acids by Rhodotorula paludigena BS15 towards product separation-free biomass refinery.</title>
        <authorList>
            <person name="Mano J."/>
            <person name="Ono H."/>
            <person name="Tanaka T."/>
            <person name="Naito K."/>
            <person name="Sushida H."/>
            <person name="Ike M."/>
            <person name="Tokuyasu K."/>
            <person name="Kitaoka M."/>
        </authorList>
    </citation>
    <scope>NUCLEOTIDE SEQUENCE [LARGE SCALE GENOMIC DNA]</scope>
    <source>
        <strain evidence="4 5">BS15</strain>
    </source>
</reference>
<keyword evidence="3" id="KW-0539">Nucleus</keyword>
<dbReference type="Gene3D" id="3.30.1560.10">
    <property type="entry name" value="Mago nashi"/>
    <property type="match status" value="1"/>
</dbReference>
<name>A0AAV5G6X3_9BASI</name>
<organism evidence="4 5">
    <name type="scientific">Rhodotorula paludigena</name>
    <dbReference type="NCBI Taxonomy" id="86838"/>
    <lineage>
        <taxon>Eukaryota</taxon>
        <taxon>Fungi</taxon>
        <taxon>Dikarya</taxon>
        <taxon>Basidiomycota</taxon>
        <taxon>Pucciniomycotina</taxon>
        <taxon>Microbotryomycetes</taxon>
        <taxon>Sporidiobolales</taxon>
        <taxon>Sporidiobolaceae</taxon>
        <taxon>Rhodotorula</taxon>
    </lineage>
</organism>
<dbReference type="Pfam" id="PF02792">
    <property type="entry name" value="Mago_nashi"/>
    <property type="match status" value="1"/>
</dbReference>
<gene>
    <name evidence="4" type="ORF">Rhopal_001271-T1</name>
</gene>
<keyword evidence="5" id="KW-1185">Reference proteome</keyword>
<dbReference type="CDD" id="cd11295">
    <property type="entry name" value="Mago_nashi"/>
    <property type="match status" value="1"/>
</dbReference>
<protein>
    <recommendedName>
        <fullName evidence="6">Protein mago nashi</fullName>
    </recommendedName>
</protein>
<dbReference type="PANTHER" id="PTHR12638:SF0">
    <property type="entry name" value="MAGO HOMOLOG, EXON JUNCTION COMPLEX SUBUNIT-RELATED"/>
    <property type="match status" value="1"/>
</dbReference>
<dbReference type="AlphaFoldDB" id="A0AAV5G6X3"/>
<dbReference type="SUPFAM" id="SSF89817">
    <property type="entry name" value="Mago nashi protein"/>
    <property type="match status" value="1"/>
</dbReference>